<evidence type="ECO:0000256" key="1">
    <source>
        <dbReference type="ARBA" id="ARBA00010928"/>
    </source>
</evidence>
<dbReference type="KEGG" id="gms:SOIL9_21780"/>
<dbReference type="SUPFAM" id="SSF51735">
    <property type="entry name" value="NAD(P)-binding Rossmann-fold domains"/>
    <property type="match status" value="1"/>
</dbReference>
<keyword evidence="2" id="KW-0560">Oxidoreductase</keyword>
<organism evidence="5 6">
    <name type="scientific">Gemmata massiliana</name>
    <dbReference type="NCBI Taxonomy" id="1210884"/>
    <lineage>
        <taxon>Bacteria</taxon>
        <taxon>Pseudomonadati</taxon>
        <taxon>Planctomycetota</taxon>
        <taxon>Planctomycetia</taxon>
        <taxon>Gemmatales</taxon>
        <taxon>Gemmataceae</taxon>
        <taxon>Gemmata</taxon>
    </lineage>
</organism>
<comment type="similarity">
    <text evidence="1">Belongs to the Gfo/Idh/MocA family.</text>
</comment>
<dbReference type="Gene3D" id="3.30.360.10">
    <property type="entry name" value="Dihydrodipicolinate Reductase, domain 2"/>
    <property type="match status" value="1"/>
</dbReference>
<evidence type="ECO:0000259" key="3">
    <source>
        <dbReference type="Pfam" id="PF01408"/>
    </source>
</evidence>
<dbReference type="AlphaFoldDB" id="A0A6P2D4X0"/>
<dbReference type="Proteomes" id="UP000464178">
    <property type="component" value="Chromosome"/>
</dbReference>
<feature type="domain" description="Gfo/Idh/MocA-like oxidoreductase N-terminal" evidence="3">
    <location>
        <begin position="24"/>
        <end position="144"/>
    </location>
</feature>
<protein>
    <recommendedName>
        <fullName evidence="7">Gfo/Idh/MocA-like oxidoreductase N-terminal domain-containing protein</fullName>
    </recommendedName>
</protein>
<feature type="domain" description="GFO/IDH/MocA-like oxidoreductase" evidence="4">
    <location>
        <begin position="153"/>
        <end position="275"/>
    </location>
</feature>
<evidence type="ECO:0000256" key="2">
    <source>
        <dbReference type="ARBA" id="ARBA00023002"/>
    </source>
</evidence>
<name>A0A6P2D4X0_9BACT</name>
<evidence type="ECO:0000313" key="5">
    <source>
        <dbReference type="EMBL" id="VTR95536.1"/>
    </source>
</evidence>
<dbReference type="RefSeq" id="WP_162669940.1">
    <property type="nucleotide sequence ID" value="NZ_LR593886.1"/>
</dbReference>
<dbReference type="PANTHER" id="PTHR43708">
    <property type="entry name" value="CONSERVED EXPRESSED OXIDOREDUCTASE (EUROFUNG)"/>
    <property type="match status" value="1"/>
</dbReference>
<evidence type="ECO:0008006" key="7">
    <source>
        <dbReference type="Google" id="ProtNLM"/>
    </source>
</evidence>
<proteinExistence type="inferred from homology"/>
<gene>
    <name evidence="5" type="ORF">SOIL9_21780</name>
</gene>
<dbReference type="InterPro" id="IPR051317">
    <property type="entry name" value="Gfo/Idh/MocA_oxidoreduct"/>
</dbReference>
<dbReference type="InterPro" id="IPR036291">
    <property type="entry name" value="NAD(P)-bd_dom_sf"/>
</dbReference>
<dbReference type="InterPro" id="IPR055170">
    <property type="entry name" value="GFO_IDH_MocA-like_dom"/>
</dbReference>
<dbReference type="Gene3D" id="3.40.50.720">
    <property type="entry name" value="NAD(P)-binding Rossmann-like Domain"/>
    <property type="match status" value="1"/>
</dbReference>
<dbReference type="SUPFAM" id="SSF55347">
    <property type="entry name" value="Glyceraldehyde-3-phosphate dehydrogenase-like, C-terminal domain"/>
    <property type="match status" value="1"/>
</dbReference>
<dbReference type="PANTHER" id="PTHR43708:SF5">
    <property type="entry name" value="CONSERVED EXPRESSED OXIDOREDUCTASE (EUROFUNG)-RELATED"/>
    <property type="match status" value="1"/>
</dbReference>
<dbReference type="GO" id="GO:0000166">
    <property type="term" value="F:nucleotide binding"/>
    <property type="evidence" value="ECO:0007669"/>
    <property type="project" value="InterPro"/>
</dbReference>
<dbReference type="EMBL" id="LR593886">
    <property type="protein sequence ID" value="VTR95536.1"/>
    <property type="molecule type" value="Genomic_DNA"/>
</dbReference>
<dbReference type="Pfam" id="PF01408">
    <property type="entry name" value="GFO_IDH_MocA"/>
    <property type="match status" value="1"/>
</dbReference>
<dbReference type="InterPro" id="IPR000683">
    <property type="entry name" value="Gfo/Idh/MocA-like_OxRdtase_N"/>
</dbReference>
<sequence>MPTSLDSALGLNYKPTLPRRLDWRVGCVGSGFIMRDCHLLAYRNAGFNPIAIASRNETTAKEVAAQYNIPIVQSIEALLANPEVEILDVAVPPAAQPDLIRRAVELGRGRLRGILAQKPLALSVMVARELVKLCADAGIVLAVNQNMRFDQSVRAAKDILNRGWLGEIVLATIDMRAIPHWMPWAEGLPSLSTFVMSIHHLDTFRYWLGTPERVLASTRPDPRTKFPHRDGINLYILEYESGARAASWDDVWTGPSKEGAAGDIGIKWRIEGTDGLMQGTIGWPKYPTREPSSLEYSTRQQPDTWVRPKWDDVWFPDAFVGTMAQLLVAVENGIEPEINGRDNVETVALCEAVFAAATEHRVVRMSDVLGSA</sequence>
<reference evidence="5 6" key="1">
    <citation type="submission" date="2019-05" db="EMBL/GenBank/DDBJ databases">
        <authorList>
            <consortium name="Science for Life Laboratories"/>
        </authorList>
    </citation>
    <scope>NUCLEOTIDE SEQUENCE [LARGE SCALE GENOMIC DNA]</scope>
    <source>
        <strain evidence="5">Soil9</strain>
    </source>
</reference>
<accession>A0A6P2D4X0</accession>
<evidence type="ECO:0000313" key="6">
    <source>
        <dbReference type="Proteomes" id="UP000464178"/>
    </source>
</evidence>
<dbReference type="GO" id="GO:0016491">
    <property type="term" value="F:oxidoreductase activity"/>
    <property type="evidence" value="ECO:0007669"/>
    <property type="project" value="UniProtKB-KW"/>
</dbReference>
<evidence type="ECO:0000259" key="4">
    <source>
        <dbReference type="Pfam" id="PF22725"/>
    </source>
</evidence>
<dbReference type="Pfam" id="PF22725">
    <property type="entry name" value="GFO_IDH_MocA_C3"/>
    <property type="match status" value="1"/>
</dbReference>
<keyword evidence="6" id="KW-1185">Reference proteome</keyword>